<comment type="caution">
    <text evidence="2">The sequence shown here is derived from an EMBL/GenBank/DDBJ whole genome shotgun (WGS) entry which is preliminary data.</text>
</comment>
<keyword evidence="1" id="KW-0812">Transmembrane</keyword>
<reference evidence="2 3" key="1">
    <citation type="submission" date="2019-06" db="EMBL/GenBank/DDBJ databases">
        <title>Draft genomes of female and male turbot (Scophthalmus maximus).</title>
        <authorList>
            <person name="Xu H."/>
            <person name="Xu X.-W."/>
            <person name="Shao C."/>
            <person name="Chen S."/>
        </authorList>
    </citation>
    <scope>NUCLEOTIDE SEQUENCE [LARGE SCALE GENOMIC DNA]</scope>
    <source>
        <strain evidence="2">Ysfricsl-2016a</strain>
        <tissue evidence="2">Blood</tissue>
    </source>
</reference>
<proteinExistence type="predicted"/>
<evidence type="ECO:0000256" key="1">
    <source>
        <dbReference type="SAM" id="Phobius"/>
    </source>
</evidence>
<dbReference type="Proteomes" id="UP000438429">
    <property type="component" value="Unassembled WGS sequence"/>
</dbReference>
<sequence length="68" mass="7599">MSSKTRSSLMPSSIFLISGIGVVLLLGSKRRAREIKMDSRYDRHKAGSKPNLQHIAVLFPSNNNNCIR</sequence>
<keyword evidence="1" id="KW-1133">Transmembrane helix</keyword>
<evidence type="ECO:0000313" key="2">
    <source>
        <dbReference type="EMBL" id="KAF0026352.1"/>
    </source>
</evidence>
<evidence type="ECO:0000313" key="3">
    <source>
        <dbReference type="Proteomes" id="UP000438429"/>
    </source>
</evidence>
<name>A0A6A4S4V5_SCOMX</name>
<protein>
    <submittedName>
        <fullName evidence="2">Uncharacterized protein</fullName>
    </submittedName>
</protein>
<gene>
    <name evidence="2" type="ORF">F2P81_021089</name>
</gene>
<accession>A0A6A4S4V5</accession>
<feature type="transmembrane region" description="Helical" evidence="1">
    <location>
        <begin position="6"/>
        <end position="27"/>
    </location>
</feature>
<dbReference type="AlphaFoldDB" id="A0A6A4S4V5"/>
<organism evidence="2 3">
    <name type="scientific">Scophthalmus maximus</name>
    <name type="common">Turbot</name>
    <name type="synonym">Psetta maxima</name>
    <dbReference type="NCBI Taxonomy" id="52904"/>
    <lineage>
        <taxon>Eukaryota</taxon>
        <taxon>Metazoa</taxon>
        <taxon>Chordata</taxon>
        <taxon>Craniata</taxon>
        <taxon>Vertebrata</taxon>
        <taxon>Euteleostomi</taxon>
        <taxon>Actinopterygii</taxon>
        <taxon>Neopterygii</taxon>
        <taxon>Teleostei</taxon>
        <taxon>Neoteleostei</taxon>
        <taxon>Acanthomorphata</taxon>
        <taxon>Carangaria</taxon>
        <taxon>Pleuronectiformes</taxon>
        <taxon>Pleuronectoidei</taxon>
        <taxon>Scophthalmidae</taxon>
        <taxon>Scophthalmus</taxon>
    </lineage>
</organism>
<keyword evidence="1" id="KW-0472">Membrane</keyword>
<dbReference type="EMBL" id="VEVO01000019">
    <property type="protein sequence ID" value="KAF0026352.1"/>
    <property type="molecule type" value="Genomic_DNA"/>
</dbReference>